<protein>
    <submittedName>
        <fullName evidence="1">Uncharacterized protein</fullName>
    </submittedName>
</protein>
<evidence type="ECO:0000313" key="2">
    <source>
        <dbReference type="Proteomes" id="UP000475862"/>
    </source>
</evidence>
<accession>A0A6G0ST49</accession>
<sequence length="193" mass="23238">MYKVDCDDDNKTSQFYAKYSERMNDFERSDECIDFTMSITSRNNASISNFGRGFRWKSEYPWCIIEVKSKHFQTVFQNIEQNKKKSDGKMRIFTQNHCNSKTNHCKYLKISPNVYVSVVYIQLNFFDVNKKILNDQKFTFLRNLLKTRKFEILKYFISYLDWHFLHMNLNFGVFMPLKHKSPFSPINENYILG</sequence>
<dbReference type="Proteomes" id="UP000475862">
    <property type="component" value="Unassembled WGS sequence"/>
</dbReference>
<organism evidence="1 2">
    <name type="scientific">Aphis glycines</name>
    <name type="common">Soybean aphid</name>
    <dbReference type="NCBI Taxonomy" id="307491"/>
    <lineage>
        <taxon>Eukaryota</taxon>
        <taxon>Metazoa</taxon>
        <taxon>Ecdysozoa</taxon>
        <taxon>Arthropoda</taxon>
        <taxon>Hexapoda</taxon>
        <taxon>Insecta</taxon>
        <taxon>Pterygota</taxon>
        <taxon>Neoptera</taxon>
        <taxon>Paraneoptera</taxon>
        <taxon>Hemiptera</taxon>
        <taxon>Sternorrhyncha</taxon>
        <taxon>Aphidomorpha</taxon>
        <taxon>Aphidoidea</taxon>
        <taxon>Aphididae</taxon>
        <taxon>Aphidini</taxon>
        <taxon>Aphis</taxon>
        <taxon>Aphis</taxon>
    </lineage>
</organism>
<evidence type="ECO:0000313" key="1">
    <source>
        <dbReference type="EMBL" id="KAE9521275.1"/>
    </source>
</evidence>
<dbReference type="EMBL" id="VYZN01003162">
    <property type="protein sequence ID" value="KAE9521275.1"/>
    <property type="molecule type" value="Genomic_DNA"/>
</dbReference>
<proteinExistence type="predicted"/>
<name>A0A6G0ST49_APHGL</name>
<keyword evidence="2" id="KW-1185">Reference proteome</keyword>
<dbReference type="AlphaFoldDB" id="A0A6G0ST49"/>
<comment type="caution">
    <text evidence="1">The sequence shown here is derived from an EMBL/GenBank/DDBJ whole genome shotgun (WGS) entry which is preliminary data.</text>
</comment>
<reference evidence="1 2" key="1">
    <citation type="submission" date="2019-08" db="EMBL/GenBank/DDBJ databases">
        <title>The genome of the soybean aphid Biotype 1, its phylome, world population structure and adaptation to the North American continent.</title>
        <authorList>
            <person name="Giordano R."/>
            <person name="Donthu R.K."/>
            <person name="Hernandez A.G."/>
            <person name="Wright C.L."/>
            <person name="Zimin A.V."/>
        </authorList>
    </citation>
    <scope>NUCLEOTIDE SEQUENCE [LARGE SCALE GENOMIC DNA]</scope>
    <source>
        <tissue evidence="1">Whole aphids</tissue>
    </source>
</reference>
<gene>
    <name evidence="1" type="ORF">AGLY_018338</name>
</gene>